<keyword evidence="8 13" id="KW-0828">Tyrosine catabolism</keyword>
<evidence type="ECO:0000256" key="1">
    <source>
        <dbReference type="ARBA" id="ARBA00004782"/>
    </source>
</evidence>
<dbReference type="InterPro" id="IPR011234">
    <property type="entry name" value="Fumarylacetoacetase-like_C"/>
</dbReference>
<dbReference type="GO" id="GO:1902000">
    <property type="term" value="P:homogentisate catabolic process"/>
    <property type="evidence" value="ECO:0007669"/>
    <property type="project" value="TreeGrafter"/>
</dbReference>
<dbReference type="OMA" id="YWTAAQQ"/>
<feature type="binding site" evidence="11">
    <location>
        <position position="153"/>
    </location>
    <ligand>
        <name>substrate</name>
    </ligand>
</feature>
<keyword evidence="7 12" id="KW-0460">Magnesium</keyword>
<proteinExistence type="inferred from homology"/>
<evidence type="ECO:0000256" key="8">
    <source>
        <dbReference type="ARBA" id="ARBA00022878"/>
    </source>
</evidence>
<feature type="binding site" evidence="12">
    <location>
        <position position="286"/>
    </location>
    <ligand>
        <name>Mg(2+)</name>
        <dbReference type="ChEBI" id="CHEBI:18420"/>
    </ligand>
</feature>
<evidence type="ECO:0000259" key="14">
    <source>
        <dbReference type="Pfam" id="PF01557"/>
    </source>
</evidence>
<keyword evidence="5 13" id="KW-0378">Hydrolase</keyword>
<evidence type="ECO:0000256" key="6">
    <source>
        <dbReference type="ARBA" id="ARBA00022837"/>
    </source>
</evidence>
<feature type="active site" description="Proton acceptor" evidence="10">
    <location>
        <position position="158"/>
    </location>
</feature>
<dbReference type="AlphaFoldDB" id="A0A5A8CGF1"/>
<dbReference type="InterPro" id="IPR036462">
    <property type="entry name" value="Fumarylacetoacetase_N_sf"/>
</dbReference>
<keyword evidence="4 12" id="KW-0479">Metal-binding</keyword>
<dbReference type="PANTHER" id="PTHR43069:SF2">
    <property type="entry name" value="FUMARYLACETOACETASE"/>
    <property type="match status" value="1"/>
</dbReference>
<evidence type="ECO:0000313" key="19">
    <source>
        <dbReference type="EMBL" id="KAA0176113.1"/>
    </source>
</evidence>
<feature type="binding site" evidence="12">
    <location>
        <position position="262"/>
    </location>
    <ligand>
        <name>Mg(2+)</name>
        <dbReference type="ChEBI" id="CHEBI:18420"/>
    </ligand>
</feature>
<dbReference type="EMBL" id="VLTO01000010">
    <property type="protein sequence ID" value="KAA0176113.1"/>
    <property type="molecule type" value="Genomic_DNA"/>
</dbReference>
<dbReference type="InterPro" id="IPR005959">
    <property type="entry name" value="Fumarylacetoacetase"/>
</dbReference>
<feature type="binding site" evidence="11">
    <location>
        <position position="273"/>
    </location>
    <ligand>
        <name>substrate</name>
    </ligand>
</feature>
<feature type="binding site" evidence="11">
    <location>
        <position position="167"/>
    </location>
    <ligand>
        <name>substrate</name>
    </ligand>
</feature>
<evidence type="ECO:0000313" key="21">
    <source>
        <dbReference type="Proteomes" id="UP000323011"/>
    </source>
</evidence>
<evidence type="ECO:0000259" key="15">
    <source>
        <dbReference type="Pfam" id="PF09298"/>
    </source>
</evidence>
<gene>
    <name evidence="19" type="ORF">FNF27_02502</name>
    <name evidence="18" type="ORF">FNF28_00008</name>
    <name evidence="16" type="ORF">FNF29_04373</name>
    <name evidence="17" type="ORF">FNF31_00846</name>
</gene>
<dbReference type="Gene3D" id="3.90.850.10">
    <property type="entry name" value="Fumarylacetoacetase-like, C-terminal domain"/>
    <property type="match status" value="1"/>
</dbReference>
<evidence type="ECO:0000256" key="7">
    <source>
        <dbReference type="ARBA" id="ARBA00022842"/>
    </source>
</evidence>
<dbReference type="FunFam" id="3.90.850.10:FF:000009">
    <property type="entry name" value="Fumarylacetoacetase"/>
    <property type="match status" value="1"/>
</dbReference>
<dbReference type="InterPro" id="IPR036663">
    <property type="entry name" value="Fumarylacetoacetase_C_sf"/>
</dbReference>
<evidence type="ECO:0000313" key="20">
    <source>
        <dbReference type="Proteomes" id="UP000322899"/>
    </source>
</evidence>
<feature type="binding site" evidence="12">
    <location>
        <position position="282"/>
    </location>
    <ligand>
        <name>Mg(2+)</name>
        <dbReference type="ChEBI" id="CHEBI:18420"/>
    </ligand>
</feature>
<dbReference type="InterPro" id="IPR015377">
    <property type="entry name" value="Fumarylacetoacetase_N"/>
</dbReference>
<dbReference type="Proteomes" id="UP000322899">
    <property type="component" value="Unassembled WGS sequence"/>
</dbReference>
<evidence type="ECO:0000256" key="11">
    <source>
        <dbReference type="PIRSR" id="PIRSR605959-2"/>
    </source>
</evidence>
<comment type="similarity">
    <text evidence="2 13">Belongs to the FAH family.</text>
</comment>
<reference evidence="20 21" key="1">
    <citation type="submission" date="2019-07" db="EMBL/GenBank/DDBJ databases">
        <title>Genomes of Cafeteria roenbergensis.</title>
        <authorList>
            <person name="Fischer M.G."/>
            <person name="Hackl T."/>
            <person name="Roman M."/>
        </authorList>
    </citation>
    <scope>NUCLEOTIDE SEQUENCE [LARGE SCALE GENOMIC DNA]</scope>
    <source>
        <strain evidence="16 21">BVI</strain>
        <strain evidence="17 23">Cflag</strain>
        <strain evidence="19 20">E4-10P</strain>
        <strain evidence="18 22">RCC970-E3</strain>
    </source>
</reference>
<dbReference type="Pfam" id="PF09298">
    <property type="entry name" value="FAA_hydrolase_N"/>
    <property type="match status" value="1"/>
</dbReference>
<evidence type="ECO:0000313" key="17">
    <source>
        <dbReference type="EMBL" id="KAA0167405.1"/>
    </source>
</evidence>
<feature type="binding site" evidence="11">
    <location>
        <position position="383"/>
    </location>
    <ligand>
        <name>substrate</name>
    </ligand>
</feature>
<dbReference type="GO" id="GO:0046872">
    <property type="term" value="F:metal ion binding"/>
    <property type="evidence" value="ECO:0007669"/>
    <property type="project" value="UniProtKB-UniRule"/>
</dbReference>
<evidence type="ECO:0000256" key="3">
    <source>
        <dbReference type="ARBA" id="ARBA00012094"/>
    </source>
</evidence>
<dbReference type="Proteomes" id="UP000323011">
    <property type="component" value="Unassembled WGS sequence"/>
</dbReference>
<sequence>MASESPAKRAKMSTDAPATSFAAIAAMTSWVEYGADSHFPVQNIPFGAFARPDGVKVCGTRIGNSAVDLSAVIKAGLLPASEPWAVALMNEDLSAFMKMTRESWRAARYAIQALFVKEAESKWTAELRTAAMFPVASVTPQLPCTIGDYTDFYSSREHATNVGTMFRGKDNALQPNWLHLPVGYHGRSSTVVLSGTDVHRPYGQLQADAADPSKGSVFAPCKLMDFEVEVGAFVGGPANAMGTSVPIEGAWDRIFGFVMMNDWSARDIQKWEYVPLGPFTAKNLATSITPWIVTVDALEPFRCPTSAGAQIDPEPLPYLRDPQYSSFDLQLETSIQSDVDCKEGAVISRSNFRHMYWTPAQQLTHHSVSGCVMRAGDLLGSGTVSGDNDKSYGSMLELSWKGSKTVELGEGVTRKFLKDGDLVSMVGFCQGDGFRVGMGAVTGRVLPPTDLPPAAAAVAAAAAAGASSGSSSSSASATA</sequence>
<dbReference type="OrthoDB" id="9971669at2759"/>
<feature type="binding site" evidence="11">
    <location>
        <position position="269"/>
    </location>
    <ligand>
        <name>substrate</name>
    </ligand>
</feature>
<dbReference type="EMBL" id="VLTL01000001">
    <property type="protein sequence ID" value="KAA0172324.1"/>
    <property type="molecule type" value="Genomic_DNA"/>
</dbReference>
<dbReference type="SUPFAM" id="SSF56529">
    <property type="entry name" value="FAH"/>
    <property type="match status" value="1"/>
</dbReference>
<comment type="catalytic activity">
    <reaction evidence="13">
        <text>4-fumarylacetoacetate + H2O = acetoacetate + fumarate + H(+)</text>
        <dbReference type="Rhea" id="RHEA:10244"/>
        <dbReference type="ChEBI" id="CHEBI:13705"/>
        <dbReference type="ChEBI" id="CHEBI:15377"/>
        <dbReference type="ChEBI" id="CHEBI:15378"/>
        <dbReference type="ChEBI" id="CHEBI:18034"/>
        <dbReference type="ChEBI" id="CHEBI:29806"/>
        <dbReference type="EC" id="3.7.1.2"/>
    </reaction>
</comment>
<comment type="caution">
    <text evidence="16">The sequence shown here is derived from an EMBL/GenBank/DDBJ whole genome shotgun (WGS) entry which is preliminary data.</text>
</comment>
<dbReference type="Pfam" id="PF01557">
    <property type="entry name" value="FAA_hydrolase"/>
    <property type="match status" value="1"/>
</dbReference>
<accession>A0A5A8CGF1</accession>
<dbReference type="Proteomes" id="UP000324907">
    <property type="component" value="Unassembled WGS sequence"/>
</dbReference>
<feature type="domain" description="Fumarylacetoacetase-like C-terminal" evidence="14">
    <location>
        <begin position="150"/>
        <end position="425"/>
    </location>
</feature>
<comment type="pathway">
    <text evidence="1 13">Amino-acid degradation; L-phenylalanine degradation; acetoacetate and fumarate from L-phenylalanine: step 6/6.</text>
</comment>
<evidence type="ECO:0000313" key="18">
    <source>
        <dbReference type="EMBL" id="KAA0172324.1"/>
    </source>
</evidence>
<dbReference type="GO" id="GO:0006559">
    <property type="term" value="P:L-phenylalanine catabolic process"/>
    <property type="evidence" value="ECO:0007669"/>
    <property type="project" value="UniProtKB-UniRule"/>
</dbReference>
<dbReference type="NCBIfam" id="TIGR01266">
    <property type="entry name" value="fum_ac_acetase"/>
    <property type="match status" value="1"/>
</dbReference>
<evidence type="ECO:0000313" key="22">
    <source>
        <dbReference type="Proteomes" id="UP000324907"/>
    </source>
</evidence>
<keyword evidence="21" id="KW-1185">Reference proteome</keyword>
<comment type="cofactor">
    <cofactor evidence="13">
        <name>Mg(2+)</name>
        <dbReference type="ChEBI" id="CHEBI:18420"/>
    </cofactor>
    <cofactor evidence="13">
        <name>Ca(2+)</name>
        <dbReference type="ChEBI" id="CHEBI:29108"/>
    </cofactor>
</comment>
<dbReference type="GO" id="GO:0006572">
    <property type="term" value="P:L-tyrosine catabolic process"/>
    <property type="evidence" value="ECO:0007669"/>
    <property type="project" value="UniProtKB-UniRule"/>
</dbReference>
<dbReference type="SUPFAM" id="SSF63433">
    <property type="entry name" value="Fumarylacetoacetate hydrolase, FAH, N-terminal domain"/>
    <property type="match status" value="1"/>
</dbReference>
<dbReference type="GO" id="GO:0004334">
    <property type="term" value="F:fumarylacetoacetase activity"/>
    <property type="evidence" value="ECO:0007669"/>
    <property type="project" value="UniProtKB-UniRule"/>
</dbReference>
<dbReference type="EMBL" id="VLTN01000025">
    <property type="protein sequence ID" value="KAA0151687.1"/>
    <property type="molecule type" value="Genomic_DNA"/>
</dbReference>
<keyword evidence="6 12" id="KW-0106">Calcium</keyword>
<dbReference type="Proteomes" id="UP000325113">
    <property type="component" value="Unassembled WGS sequence"/>
</dbReference>
<dbReference type="PANTHER" id="PTHR43069">
    <property type="entry name" value="FUMARYLACETOACETASE"/>
    <property type="match status" value="1"/>
</dbReference>
<evidence type="ECO:0000256" key="13">
    <source>
        <dbReference type="RuleBase" id="RU366008"/>
    </source>
</evidence>
<evidence type="ECO:0000256" key="4">
    <source>
        <dbReference type="ARBA" id="ARBA00022723"/>
    </source>
</evidence>
<evidence type="ECO:0000256" key="10">
    <source>
        <dbReference type="PIRSR" id="PIRSR605959-1"/>
    </source>
</evidence>
<feature type="binding site" evidence="12">
    <location>
        <position position="151"/>
    </location>
    <ligand>
        <name>Ca(2+)</name>
        <dbReference type="ChEBI" id="CHEBI:29108"/>
    </ligand>
</feature>
<keyword evidence="9 13" id="KW-0585">Phenylalanine catabolism</keyword>
<dbReference type="EC" id="3.7.1.2" evidence="3 13"/>
<feature type="binding site" evidence="12">
    <location>
        <position position="229"/>
    </location>
    <ligand>
        <name>Ca(2+)</name>
        <dbReference type="ChEBI" id="CHEBI:29108"/>
    </ligand>
</feature>
<organism evidence="16 21">
    <name type="scientific">Cafeteria roenbergensis</name>
    <name type="common">Marine flagellate</name>
    <dbReference type="NCBI Taxonomy" id="33653"/>
    <lineage>
        <taxon>Eukaryota</taxon>
        <taxon>Sar</taxon>
        <taxon>Stramenopiles</taxon>
        <taxon>Bigyra</taxon>
        <taxon>Opalozoa</taxon>
        <taxon>Bicosoecida</taxon>
        <taxon>Cafeteriaceae</taxon>
        <taxon>Cafeteria</taxon>
    </lineage>
</organism>
<protein>
    <recommendedName>
        <fullName evidence="3 13">Fumarylacetoacetase</fullName>
        <ecNumber evidence="3 13">3.7.1.2</ecNumber>
    </recommendedName>
    <alternativeName>
        <fullName evidence="13">Fumarylacetoacetate hydrolase</fullName>
    </alternativeName>
</protein>
<evidence type="ECO:0000256" key="2">
    <source>
        <dbReference type="ARBA" id="ARBA00010211"/>
    </source>
</evidence>
<dbReference type="UniPathway" id="UPA00139">
    <property type="reaction ID" value="UER00341"/>
</dbReference>
<name>A0A5A8CGF1_CAFRO</name>
<evidence type="ECO:0000313" key="16">
    <source>
        <dbReference type="EMBL" id="KAA0151687.1"/>
    </source>
</evidence>
<dbReference type="Gene3D" id="2.30.30.230">
    <property type="entry name" value="Fumarylacetoacetase, N-terminal domain"/>
    <property type="match status" value="1"/>
</dbReference>
<evidence type="ECO:0000256" key="5">
    <source>
        <dbReference type="ARBA" id="ARBA00022801"/>
    </source>
</evidence>
<feature type="binding site" evidence="12">
    <location>
        <position position="262"/>
    </location>
    <ligand>
        <name>Ca(2+)</name>
        <dbReference type="ChEBI" id="CHEBI:29108"/>
    </ligand>
</feature>
<evidence type="ECO:0000256" key="12">
    <source>
        <dbReference type="PIRSR" id="PIRSR605959-3"/>
    </source>
</evidence>
<evidence type="ECO:0000256" key="9">
    <source>
        <dbReference type="ARBA" id="ARBA00023232"/>
    </source>
</evidence>
<dbReference type="EMBL" id="VLTM01000005">
    <property type="protein sequence ID" value="KAA0167405.1"/>
    <property type="molecule type" value="Genomic_DNA"/>
</dbReference>
<feature type="domain" description="Fumarylacetoacetase N-terminal" evidence="15">
    <location>
        <begin position="42"/>
        <end position="143"/>
    </location>
</feature>
<evidence type="ECO:0000313" key="23">
    <source>
        <dbReference type="Proteomes" id="UP000325113"/>
    </source>
</evidence>
<feature type="binding site" evidence="12">
    <location>
        <position position="227"/>
    </location>
    <ligand>
        <name>Ca(2+)</name>
        <dbReference type="ChEBI" id="CHEBI:29108"/>
    </ligand>
</feature>